<evidence type="ECO:0000256" key="8">
    <source>
        <dbReference type="ARBA" id="ARBA00023237"/>
    </source>
</evidence>
<name>A0A0J1GRT7_9GAMM</name>
<evidence type="ECO:0000259" key="12">
    <source>
        <dbReference type="Pfam" id="PF01103"/>
    </source>
</evidence>
<comment type="subcellular location">
    <subcellularLocation>
        <location evidence="1">Cell outer membrane</location>
    </subcellularLocation>
</comment>
<evidence type="ECO:0000256" key="4">
    <source>
        <dbReference type="ARBA" id="ARBA00022452"/>
    </source>
</evidence>
<dbReference type="PANTHER" id="PTHR12815">
    <property type="entry name" value="SORTING AND ASSEMBLY MACHINERY SAMM50 PROTEIN FAMILY MEMBER"/>
    <property type="match status" value="1"/>
</dbReference>
<accession>A0A0J1GRT7</accession>
<evidence type="ECO:0000256" key="3">
    <source>
        <dbReference type="ARBA" id="ARBA00015419"/>
    </source>
</evidence>
<evidence type="ECO:0000256" key="10">
    <source>
        <dbReference type="ARBA" id="ARBA00093548"/>
    </source>
</evidence>
<reference evidence="15 16" key="1">
    <citation type="submission" date="2015-05" db="EMBL/GenBank/DDBJ databases">
        <title>Photobacterium galathea sp. nov.</title>
        <authorList>
            <person name="Machado H."/>
            <person name="Gram L."/>
        </authorList>
    </citation>
    <scope>NUCLEOTIDE SEQUENCE [LARGE SCALE GENOMIC DNA]</scope>
    <source>
        <strain evidence="15 16">CGMCC 1.12159</strain>
    </source>
</reference>
<protein>
    <recommendedName>
        <fullName evidence="3">Translocation and assembly module subunit TamA</fullName>
    </recommendedName>
    <alternativeName>
        <fullName evidence="9">Autotransporter assembly factor TamA</fullName>
    </alternativeName>
</protein>
<dbReference type="Pfam" id="PF01103">
    <property type="entry name" value="Omp85"/>
    <property type="match status" value="1"/>
</dbReference>
<dbReference type="Pfam" id="PF17243">
    <property type="entry name" value="POTRA_TamA_1"/>
    <property type="match status" value="1"/>
</dbReference>
<keyword evidence="16" id="KW-1185">Reference proteome</keyword>
<dbReference type="Pfam" id="PF07244">
    <property type="entry name" value="POTRA"/>
    <property type="match status" value="1"/>
</dbReference>
<organism evidence="15 16">
    <name type="scientific">Photobacterium aquae</name>
    <dbReference type="NCBI Taxonomy" id="1195763"/>
    <lineage>
        <taxon>Bacteria</taxon>
        <taxon>Pseudomonadati</taxon>
        <taxon>Pseudomonadota</taxon>
        <taxon>Gammaproteobacteria</taxon>
        <taxon>Vibrionales</taxon>
        <taxon>Vibrionaceae</taxon>
        <taxon>Photobacterium</taxon>
    </lineage>
</organism>
<dbReference type="InterPro" id="IPR035243">
    <property type="entry name" value="TamA_POTRA_Dom_1"/>
</dbReference>
<dbReference type="Gene3D" id="3.10.20.310">
    <property type="entry name" value="membrane protein fhac"/>
    <property type="match status" value="3"/>
</dbReference>
<dbReference type="InterPro" id="IPR010827">
    <property type="entry name" value="BamA/TamA_POTRA"/>
</dbReference>
<dbReference type="GO" id="GO:0009306">
    <property type="term" value="P:protein secretion"/>
    <property type="evidence" value="ECO:0007669"/>
    <property type="project" value="TreeGrafter"/>
</dbReference>
<feature type="domain" description="Bacterial surface antigen (D15)" evidence="12">
    <location>
        <begin position="281"/>
        <end position="570"/>
    </location>
</feature>
<feature type="signal peptide" evidence="11">
    <location>
        <begin position="1"/>
        <end position="23"/>
    </location>
</feature>
<feature type="chain" id="PRO_5005252046" description="Translocation and assembly module subunit TamA" evidence="11">
    <location>
        <begin position="24"/>
        <end position="573"/>
    </location>
</feature>
<evidence type="ECO:0000256" key="9">
    <source>
        <dbReference type="ARBA" id="ARBA00033063"/>
    </source>
</evidence>
<sequence length="573" mass="63610">MNKTVLRSGFIVAALMAISPANAKTSLEVKGLKGSLEKNVEAYISAIPKGDYNTSLRFREQLEGEIRNALKALGRYNPTITITEQRDDGDTLLLVEVAPGPKTIIAKSNIQITGMAKDDPDFLSLVRNSGLGLGQTLNHGKYESLKSSLSSLALRKGYFDAELVTSKMEVAPSLNEAFIIIDFAGGVRYNFGETTFSGSQIDQDRLESLLPYKEGEPYLASTLGEFNQRLSNVGWFSSIFVGGDVNRLGDGEVPVNVVVTPQVRNLVETGIGYSTDVGPRLKLNWRKPWLNSAGHSLNVKTEISQSQPKIEATYKIPLDDVLNDYYQVIGGIRYVDSHDTISTEYNLGLERHWRLESGWKRIASLRLLYEDYKQGALEEGLLQMVIPGISYDKTRIRGGAMPTWGDKQLISIEYSDPVLGSDTQLARFRGRSAWIRTLGENHRGYFRVDGGAVIADKIEDVPPSMRFFAGGDNSLRGYSYESIAPKDQEGQLQGGRFMVTSTLEYQYRVYGDWWGAVFYDYGSSWNDSPDWLAGAGVGVRWASPVGPVRLDFAWGLDKPTDKFQIHFVLGPEL</sequence>
<comment type="subunit">
    <text evidence="10">Interacts with TamB to form the translocation and assembly module (TAM).</text>
</comment>
<evidence type="ECO:0000256" key="2">
    <source>
        <dbReference type="ARBA" id="ARBA00010248"/>
    </source>
</evidence>
<dbReference type="EMBL" id="LDOT01000047">
    <property type="protein sequence ID" value="KLV02463.1"/>
    <property type="molecule type" value="Genomic_DNA"/>
</dbReference>
<keyword evidence="8" id="KW-0998">Cell outer membrane</keyword>
<evidence type="ECO:0000259" key="14">
    <source>
        <dbReference type="Pfam" id="PF17243"/>
    </source>
</evidence>
<dbReference type="InterPro" id="IPR039910">
    <property type="entry name" value="D15-like"/>
</dbReference>
<dbReference type="InterPro" id="IPR000184">
    <property type="entry name" value="Bac_surfAg_D15"/>
</dbReference>
<keyword evidence="4" id="KW-1134">Transmembrane beta strand</keyword>
<keyword evidence="7" id="KW-0472">Membrane</keyword>
<evidence type="ECO:0000256" key="6">
    <source>
        <dbReference type="ARBA" id="ARBA00022729"/>
    </source>
</evidence>
<feature type="domain" description="POTRA" evidence="13">
    <location>
        <begin position="189"/>
        <end position="261"/>
    </location>
</feature>
<evidence type="ECO:0000256" key="7">
    <source>
        <dbReference type="ARBA" id="ARBA00023136"/>
    </source>
</evidence>
<evidence type="ECO:0000259" key="13">
    <source>
        <dbReference type="Pfam" id="PF07244"/>
    </source>
</evidence>
<evidence type="ECO:0000256" key="1">
    <source>
        <dbReference type="ARBA" id="ARBA00004442"/>
    </source>
</evidence>
<proteinExistence type="inferred from homology"/>
<dbReference type="PANTHER" id="PTHR12815:SF47">
    <property type="entry name" value="TRANSLOCATION AND ASSEMBLY MODULE SUBUNIT TAMA"/>
    <property type="match status" value="1"/>
</dbReference>
<dbReference type="GO" id="GO:0009279">
    <property type="term" value="C:cell outer membrane"/>
    <property type="evidence" value="ECO:0007669"/>
    <property type="project" value="UniProtKB-SubCell"/>
</dbReference>
<feature type="domain" description="TamA POTRA" evidence="14">
    <location>
        <begin position="26"/>
        <end position="99"/>
    </location>
</feature>
<dbReference type="Proteomes" id="UP000036097">
    <property type="component" value="Unassembled WGS sequence"/>
</dbReference>
<dbReference type="GO" id="GO:0097347">
    <property type="term" value="C:TAM protein secretion complex"/>
    <property type="evidence" value="ECO:0007669"/>
    <property type="project" value="TreeGrafter"/>
</dbReference>
<keyword evidence="6 11" id="KW-0732">Signal</keyword>
<dbReference type="PATRIC" id="fig|1195763.3.peg.4608"/>
<gene>
    <name evidence="15" type="ORF">ABT56_21470</name>
</gene>
<dbReference type="OrthoDB" id="9769707at2"/>
<evidence type="ECO:0000313" key="16">
    <source>
        <dbReference type="Proteomes" id="UP000036097"/>
    </source>
</evidence>
<evidence type="ECO:0000256" key="11">
    <source>
        <dbReference type="SAM" id="SignalP"/>
    </source>
</evidence>
<comment type="similarity">
    <text evidence="2">Belongs to the TamA family.</text>
</comment>
<keyword evidence="5" id="KW-0812">Transmembrane</keyword>
<dbReference type="AlphaFoldDB" id="A0A0J1GRT7"/>
<dbReference type="RefSeq" id="WP_047880964.1">
    <property type="nucleotide sequence ID" value="NZ_LDOT01000047.1"/>
</dbReference>
<dbReference type="Gene3D" id="2.40.160.50">
    <property type="entry name" value="membrane protein fhac: a member of the omp85/tpsb transporter family"/>
    <property type="match status" value="1"/>
</dbReference>
<evidence type="ECO:0000313" key="15">
    <source>
        <dbReference type="EMBL" id="KLV02463.1"/>
    </source>
</evidence>
<comment type="caution">
    <text evidence="15">The sequence shown here is derived from an EMBL/GenBank/DDBJ whole genome shotgun (WGS) entry which is preliminary data.</text>
</comment>
<dbReference type="STRING" id="1195763.ABT56_21470"/>
<evidence type="ECO:0000256" key="5">
    <source>
        <dbReference type="ARBA" id="ARBA00022692"/>
    </source>
</evidence>